<name>A0AAE3ZJ25_9ACTN</name>
<sequence>MDAADGEPAGSSDAISRATPVCSRTTIMAASTTGSIADCGIDP</sequence>
<dbReference type="EMBL" id="JAVDXW010000002">
    <property type="protein sequence ID" value="MDR7304534.1"/>
    <property type="molecule type" value="Genomic_DNA"/>
</dbReference>
<evidence type="ECO:0000313" key="2">
    <source>
        <dbReference type="EMBL" id="MDR7304534.1"/>
    </source>
</evidence>
<dbReference type="AlphaFoldDB" id="A0AAE3ZJ25"/>
<organism evidence="2 3">
    <name type="scientific">Haloactinomyces albus</name>
    <dbReference type="NCBI Taxonomy" id="1352928"/>
    <lineage>
        <taxon>Bacteria</taxon>
        <taxon>Bacillati</taxon>
        <taxon>Actinomycetota</taxon>
        <taxon>Actinomycetes</taxon>
        <taxon>Actinopolysporales</taxon>
        <taxon>Actinopolysporaceae</taxon>
        <taxon>Haloactinomyces</taxon>
    </lineage>
</organism>
<evidence type="ECO:0000256" key="1">
    <source>
        <dbReference type="SAM" id="MobiDB-lite"/>
    </source>
</evidence>
<accession>A0AAE3ZJ25</accession>
<feature type="region of interest" description="Disordered" evidence="1">
    <location>
        <begin position="1"/>
        <end position="20"/>
    </location>
</feature>
<evidence type="ECO:0000313" key="3">
    <source>
        <dbReference type="Proteomes" id="UP001180845"/>
    </source>
</evidence>
<gene>
    <name evidence="2" type="ORF">JOF55_004778</name>
</gene>
<keyword evidence="3" id="KW-1185">Reference proteome</keyword>
<comment type="caution">
    <text evidence="2">The sequence shown here is derived from an EMBL/GenBank/DDBJ whole genome shotgun (WGS) entry which is preliminary data.</text>
</comment>
<dbReference type="Proteomes" id="UP001180845">
    <property type="component" value="Unassembled WGS sequence"/>
</dbReference>
<proteinExistence type="predicted"/>
<reference evidence="2" key="1">
    <citation type="submission" date="2023-07" db="EMBL/GenBank/DDBJ databases">
        <title>Sequencing the genomes of 1000 actinobacteria strains.</title>
        <authorList>
            <person name="Klenk H.-P."/>
        </authorList>
    </citation>
    <scope>NUCLEOTIDE SEQUENCE</scope>
    <source>
        <strain evidence="2">DSM 45977</strain>
    </source>
</reference>
<protein>
    <submittedName>
        <fullName evidence="2">Uncharacterized protein</fullName>
    </submittedName>
</protein>